<evidence type="ECO:0000256" key="5">
    <source>
        <dbReference type="ARBA" id="ARBA00004842"/>
    </source>
</evidence>
<comment type="pathway">
    <text evidence="4 18">Metabolic intermediate biosynthesis; chorismate biosynthesis; chorismate from D-erythrose 4-phosphate and phosphoenolpyruvate: step 2/7.</text>
</comment>
<comment type="cofactor">
    <cofactor evidence="18">
        <name>Co(2+)</name>
        <dbReference type="ChEBI" id="CHEBI:48828"/>
    </cofactor>
    <cofactor evidence="18">
        <name>Zn(2+)</name>
        <dbReference type="ChEBI" id="CHEBI:29105"/>
    </cofactor>
    <text evidence="18">Binds 1 divalent metal cation per subunit. Can use either Co(2+) or Zn(2+).</text>
</comment>
<comment type="caution">
    <text evidence="21">The sequence shown here is derived from an EMBL/GenBank/DDBJ whole genome shotgun (WGS) entry which is preliminary data.</text>
</comment>
<dbReference type="InterPro" id="IPR030960">
    <property type="entry name" value="DHQS/DOIS_N"/>
</dbReference>
<dbReference type="Gene3D" id="3.40.50.1970">
    <property type="match status" value="1"/>
</dbReference>
<feature type="binding site" evidence="17">
    <location>
        <position position="58"/>
    </location>
    <ligand>
        <name>substrate</name>
    </ligand>
</feature>
<dbReference type="HAMAP" id="MF_00110">
    <property type="entry name" value="DHQ_synthase"/>
    <property type="match status" value="1"/>
</dbReference>
<dbReference type="SUPFAM" id="SSF52540">
    <property type="entry name" value="P-loop containing nucleoside triphosphate hydrolases"/>
    <property type="match status" value="1"/>
</dbReference>
<keyword evidence="14 18" id="KW-0456">Lyase</keyword>
<dbReference type="EC" id="2.7.1.71" evidence="17"/>
<dbReference type="NCBIfam" id="NF003456">
    <property type="entry name" value="PRK05057.1"/>
    <property type="match status" value="1"/>
</dbReference>
<dbReference type="InterPro" id="IPR023000">
    <property type="entry name" value="Shikimate_kinase_CS"/>
</dbReference>
<keyword evidence="22" id="KW-1185">Reference proteome</keyword>
<comment type="subunit">
    <text evidence="17">Monomer.</text>
</comment>
<feature type="binding site" evidence="18">
    <location>
        <position position="459"/>
    </location>
    <ligand>
        <name>Zn(2+)</name>
        <dbReference type="ChEBI" id="CHEBI:29105"/>
    </ligand>
</feature>
<feature type="binding site" evidence="17">
    <location>
        <position position="118"/>
    </location>
    <ligand>
        <name>ATP</name>
        <dbReference type="ChEBI" id="CHEBI:30616"/>
    </ligand>
</feature>
<evidence type="ECO:0000256" key="10">
    <source>
        <dbReference type="ARBA" id="ARBA00022777"/>
    </source>
</evidence>
<dbReference type="InterPro" id="IPR056179">
    <property type="entry name" value="DHQS_C"/>
</dbReference>
<keyword evidence="18" id="KW-0862">Zinc</keyword>
<keyword evidence="10 17" id="KW-0418">Kinase</keyword>
<dbReference type="PROSITE" id="PS01128">
    <property type="entry name" value="SHIKIMATE_KINASE"/>
    <property type="match status" value="1"/>
</dbReference>
<evidence type="ECO:0000313" key="21">
    <source>
        <dbReference type="EMBL" id="MFC7289110.1"/>
    </source>
</evidence>
<dbReference type="Pfam" id="PF01761">
    <property type="entry name" value="DHQ_synthase"/>
    <property type="match status" value="1"/>
</dbReference>
<dbReference type="SUPFAM" id="SSF56796">
    <property type="entry name" value="Dehydroquinate synthase-like"/>
    <property type="match status" value="1"/>
</dbReference>
<comment type="caution">
    <text evidence="17">Lacks conserved residue(s) required for the propagation of feature annotation.</text>
</comment>
<feature type="binding site" evidence="18">
    <location>
        <begin position="266"/>
        <end position="271"/>
    </location>
    <ligand>
        <name>NAD(+)</name>
        <dbReference type="ChEBI" id="CHEBI:57540"/>
    </ligand>
</feature>
<dbReference type="PANTHER" id="PTHR43622">
    <property type="entry name" value="3-DEHYDROQUINATE SYNTHASE"/>
    <property type="match status" value="1"/>
</dbReference>
<dbReference type="NCBIfam" id="TIGR01357">
    <property type="entry name" value="aroB"/>
    <property type="match status" value="1"/>
</dbReference>
<dbReference type="InterPro" id="IPR027417">
    <property type="entry name" value="P-loop_NTPase"/>
</dbReference>
<keyword evidence="15" id="KW-0511">Multifunctional enzyme</keyword>
<dbReference type="CDD" id="cd00464">
    <property type="entry name" value="SK"/>
    <property type="match status" value="1"/>
</dbReference>
<keyword evidence="9 18" id="KW-0547">Nucleotide-binding</keyword>
<feature type="binding site" evidence="18">
    <location>
        <position position="442"/>
    </location>
    <ligand>
        <name>Zn(2+)</name>
        <dbReference type="ChEBI" id="CHEBI:29105"/>
    </ligand>
</feature>
<dbReference type="PANTHER" id="PTHR43622:SF7">
    <property type="entry name" value="3-DEHYDROQUINATE SYNTHASE, CHLOROPLASTIC"/>
    <property type="match status" value="1"/>
</dbReference>
<comment type="similarity">
    <text evidence="17">Belongs to the shikimate kinase family.</text>
</comment>
<feature type="binding site" evidence="17">
    <location>
        <position position="34"/>
    </location>
    <ligand>
        <name>substrate</name>
    </ligand>
</feature>
<dbReference type="EMBL" id="JBHTBU010000002">
    <property type="protein sequence ID" value="MFC7289110.1"/>
    <property type="molecule type" value="Genomic_DNA"/>
</dbReference>
<keyword evidence="12 18" id="KW-0520">NAD</keyword>
<dbReference type="InterPro" id="IPR050071">
    <property type="entry name" value="Dehydroquinate_synthase"/>
</dbReference>
<feature type="binding site" evidence="17">
    <location>
        <position position="80"/>
    </location>
    <ligand>
        <name>substrate</name>
    </ligand>
</feature>
<comment type="cofactor">
    <cofactor evidence="17">
        <name>Mg(2+)</name>
        <dbReference type="ChEBI" id="CHEBI:18420"/>
    </cofactor>
    <text evidence="17">Binds 1 Mg(2+) ion per subunit.</text>
</comment>
<evidence type="ECO:0000256" key="8">
    <source>
        <dbReference type="ARBA" id="ARBA00022679"/>
    </source>
</evidence>
<comment type="catalytic activity">
    <reaction evidence="16 17">
        <text>shikimate + ATP = 3-phosphoshikimate + ADP + H(+)</text>
        <dbReference type="Rhea" id="RHEA:13121"/>
        <dbReference type="ChEBI" id="CHEBI:15378"/>
        <dbReference type="ChEBI" id="CHEBI:30616"/>
        <dbReference type="ChEBI" id="CHEBI:36208"/>
        <dbReference type="ChEBI" id="CHEBI:145989"/>
        <dbReference type="ChEBI" id="CHEBI:456216"/>
        <dbReference type="EC" id="2.7.1.71"/>
    </reaction>
</comment>
<dbReference type="Gene3D" id="3.40.50.300">
    <property type="entry name" value="P-loop containing nucleotide triphosphate hydrolases"/>
    <property type="match status" value="1"/>
</dbReference>
<feature type="binding site" evidence="17">
    <location>
        <position position="137"/>
    </location>
    <ligand>
        <name>substrate</name>
    </ligand>
</feature>
<keyword evidence="18" id="KW-0170">Cobalt</keyword>
<feature type="binding site" evidence="17">
    <location>
        <begin position="12"/>
        <end position="17"/>
    </location>
    <ligand>
        <name>ATP</name>
        <dbReference type="ChEBI" id="CHEBI:30616"/>
    </ligand>
</feature>
<evidence type="ECO:0000256" key="9">
    <source>
        <dbReference type="ARBA" id="ARBA00022741"/>
    </source>
</evidence>
<keyword evidence="7 18" id="KW-0028">Amino-acid biosynthesis</keyword>
<evidence type="ECO:0000256" key="18">
    <source>
        <dbReference type="HAMAP-Rule" id="MF_00110"/>
    </source>
</evidence>
<comment type="similarity">
    <text evidence="18">Belongs to the sugar phosphate cyclases superfamily. Dehydroquinate synthase family.</text>
</comment>
<keyword evidence="17" id="KW-0460">Magnesium</keyword>
<evidence type="ECO:0000256" key="17">
    <source>
        <dbReference type="HAMAP-Rule" id="MF_00109"/>
    </source>
</evidence>
<gene>
    <name evidence="21" type="primary">aroKB</name>
    <name evidence="18" type="synonym">aroB</name>
    <name evidence="17" type="synonym">aroK</name>
    <name evidence="21" type="ORF">ACFQPC_13765</name>
</gene>
<dbReference type="InterPro" id="IPR000623">
    <property type="entry name" value="Shikimate_kinase/TSH1"/>
</dbReference>
<dbReference type="CDD" id="cd08195">
    <property type="entry name" value="DHQS"/>
    <property type="match status" value="1"/>
</dbReference>
<feature type="binding site" evidence="18">
    <location>
        <position position="379"/>
    </location>
    <ligand>
        <name>Zn(2+)</name>
        <dbReference type="ChEBI" id="CHEBI:29105"/>
    </ligand>
</feature>
<dbReference type="EC" id="4.2.3.4" evidence="18"/>
<accession>A0ABW2IE60</accession>
<dbReference type="HAMAP" id="MF_00109">
    <property type="entry name" value="Shikimate_kinase"/>
    <property type="match status" value="1"/>
</dbReference>
<proteinExistence type="inferred from homology"/>
<keyword evidence="11 17" id="KW-0067">ATP-binding</keyword>
<evidence type="ECO:0000256" key="16">
    <source>
        <dbReference type="ARBA" id="ARBA00048567"/>
    </source>
</evidence>
<evidence type="ECO:0000256" key="15">
    <source>
        <dbReference type="ARBA" id="ARBA00023268"/>
    </source>
</evidence>
<dbReference type="InterPro" id="IPR031322">
    <property type="entry name" value="Shikimate/glucono_kinase"/>
</dbReference>
<feature type="binding site" evidence="18">
    <location>
        <begin position="364"/>
        <end position="367"/>
    </location>
    <ligand>
        <name>NAD(+)</name>
        <dbReference type="ChEBI" id="CHEBI:57540"/>
    </ligand>
</feature>
<dbReference type="Proteomes" id="UP001596542">
    <property type="component" value="Unassembled WGS sequence"/>
</dbReference>
<feature type="domain" description="3-dehydroquinate synthase C-terminal" evidence="20">
    <location>
        <begin position="376"/>
        <end position="519"/>
    </location>
</feature>
<evidence type="ECO:0000256" key="2">
    <source>
        <dbReference type="ARBA" id="ARBA00001911"/>
    </source>
</evidence>
<dbReference type="Pfam" id="PF24621">
    <property type="entry name" value="DHQS_C"/>
    <property type="match status" value="1"/>
</dbReference>
<feature type="binding site" evidence="18">
    <location>
        <position position="337"/>
    </location>
    <ligand>
        <name>NAD(+)</name>
        <dbReference type="ChEBI" id="CHEBI:57540"/>
    </ligand>
</feature>
<evidence type="ECO:0000256" key="4">
    <source>
        <dbReference type="ARBA" id="ARBA00004661"/>
    </source>
</evidence>
<reference evidence="22" key="1">
    <citation type="journal article" date="2019" name="Int. J. Syst. Evol. Microbiol.">
        <title>The Global Catalogue of Microorganisms (GCM) 10K type strain sequencing project: providing services to taxonomists for standard genome sequencing and annotation.</title>
        <authorList>
            <consortium name="The Broad Institute Genomics Platform"/>
            <consortium name="The Broad Institute Genome Sequencing Center for Infectious Disease"/>
            <person name="Wu L."/>
            <person name="Ma J."/>
        </authorList>
    </citation>
    <scope>NUCLEOTIDE SEQUENCE [LARGE SCALE GENOMIC DNA]</scope>
    <source>
        <strain evidence="22">KACC 12508</strain>
    </source>
</reference>
<comment type="function">
    <text evidence="17">Catalyzes the specific phosphorylation of the 3-hydroxyl group of shikimic acid using ATP as a cosubstrate.</text>
</comment>
<evidence type="ECO:0000256" key="1">
    <source>
        <dbReference type="ARBA" id="ARBA00001393"/>
    </source>
</evidence>
<feature type="binding site" evidence="18">
    <location>
        <begin position="324"/>
        <end position="325"/>
    </location>
    <ligand>
        <name>NAD(+)</name>
        <dbReference type="ChEBI" id="CHEBI:57540"/>
    </ligand>
</feature>
<evidence type="ECO:0000256" key="3">
    <source>
        <dbReference type="ARBA" id="ARBA00003485"/>
    </source>
</evidence>
<dbReference type="InterPro" id="IPR016037">
    <property type="entry name" value="DHQ_synth_AroB"/>
</dbReference>
<evidence type="ECO:0000256" key="11">
    <source>
        <dbReference type="ARBA" id="ARBA00022840"/>
    </source>
</evidence>
<evidence type="ECO:0000256" key="14">
    <source>
        <dbReference type="ARBA" id="ARBA00023239"/>
    </source>
</evidence>
<comment type="pathway">
    <text evidence="5 17">Metabolic intermediate biosynthesis; chorismate biosynthesis; chorismate from D-erythrose 4-phosphate and phosphoenolpyruvate: step 5/7.</text>
</comment>
<evidence type="ECO:0000256" key="7">
    <source>
        <dbReference type="ARBA" id="ARBA00022605"/>
    </source>
</evidence>
<keyword evidence="18" id="KW-0479">Metal-binding</keyword>
<comment type="cofactor">
    <cofactor evidence="2 18">
        <name>NAD(+)</name>
        <dbReference type="ChEBI" id="CHEBI:57540"/>
    </cofactor>
</comment>
<evidence type="ECO:0000256" key="6">
    <source>
        <dbReference type="ARBA" id="ARBA00022490"/>
    </source>
</evidence>
<dbReference type="Gene3D" id="1.20.1090.10">
    <property type="entry name" value="Dehydroquinate synthase-like - alpha domain"/>
    <property type="match status" value="1"/>
</dbReference>
<evidence type="ECO:0000256" key="12">
    <source>
        <dbReference type="ARBA" id="ARBA00023027"/>
    </source>
</evidence>
<dbReference type="PRINTS" id="PR01100">
    <property type="entry name" value="SHIKIMTKNASE"/>
</dbReference>
<keyword evidence="13 18" id="KW-0057">Aromatic amino acid biosynthesis</keyword>
<comment type="subcellular location">
    <subcellularLocation>
        <location evidence="18">Cytoplasm</location>
    </subcellularLocation>
</comment>
<dbReference type="RefSeq" id="WP_382272947.1">
    <property type="nucleotide sequence ID" value="NZ_JBHTBU010000002.1"/>
</dbReference>
<comment type="catalytic activity">
    <reaction evidence="1 18">
        <text>7-phospho-2-dehydro-3-deoxy-D-arabino-heptonate = 3-dehydroquinate + phosphate</text>
        <dbReference type="Rhea" id="RHEA:21968"/>
        <dbReference type="ChEBI" id="CHEBI:32364"/>
        <dbReference type="ChEBI" id="CHEBI:43474"/>
        <dbReference type="ChEBI" id="CHEBI:58394"/>
        <dbReference type="EC" id="4.2.3.4"/>
    </reaction>
</comment>
<keyword evidence="8 17" id="KW-0808">Transferase</keyword>
<feature type="binding site" evidence="18">
    <location>
        <begin position="300"/>
        <end position="304"/>
    </location>
    <ligand>
        <name>NAD(+)</name>
        <dbReference type="ChEBI" id="CHEBI:57540"/>
    </ligand>
</feature>
<evidence type="ECO:0000256" key="13">
    <source>
        <dbReference type="ARBA" id="ARBA00023141"/>
    </source>
</evidence>
<comment type="function">
    <text evidence="3 18">Catalyzes the conversion of 3-deoxy-D-arabino-heptulosonate 7-phosphate (DAHP) to dehydroquinate (DHQ).</text>
</comment>
<name>A0ABW2IE60_9BURK</name>
<organism evidence="21 22">
    <name type="scientific">Herminiimonas glaciei</name>
    <dbReference type="NCBI Taxonomy" id="523788"/>
    <lineage>
        <taxon>Bacteria</taxon>
        <taxon>Pseudomonadati</taxon>
        <taxon>Pseudomonadota</taxon>
        <taxon>Betaproteobacteria</taxon>
        <taxon>Burkholderiales</taxon>
        <taxon>Oxalobacteraceae</taxon>
        <taxon>Herminiimonas</taxon>
    </lineage>
</organism>
<feature type="binding site" evidence="18">
    <location>
        <position position="346"/>
    </location>
    <ligand>
        <name>NAD(+)</name>
        <dbReference type="ChEBI" id="CHEBI:57540"/>
    </ligand>
</feature>
<protein>
    <recommendedName>
        <fullName evidence="17 18">Multifunctional fusion protein</fullName>
    </recommendedName>
    <domain>
        <recommendedName>
            <fullName evidence="17">Shikimate kinase</fullName>
            <shortName evidence="17">SK</shortName>
            <ecNumber evidence="17">2.7.1.71</ecNumber>
        </recommendedName>
    </domain>
    <domain>
        <recommendedName>
            <fullName evidence="18">3-dehydroquinate synthase</fullName>
            <shortName evidence="18">DHQS</shortName>
            <ecNumber evidence="18">4.2.3.4</ecNumber>
        </recommendedName>
    </domain>
</protein>
<sequence>MGGNIFLVGLMGAGKTTVGRALAKKLNKRFIDSDHEIEERTGATIPLIFEIEGEAAFRQREAEVIRDLTAQQDIVLATGGGAVLNAESRAYLKSRGTVIYLRASVNSIVQRTSHDKNRPLLQTGDPRKTIEELSRIREPLYNEVAHIVIDTGRPNVQFLMQSILSQLGPEHTQAVAAQDHHSLSKHDMTSQLSSTSNTLQVDLGARSYPITIGHSLLGDSSLLAAHVAGARVAIVTNTVVAPLYLEQVSKSLQAAGKQVTEIVLPDGEEEKNWANLMKIFDVLLAEKCDRKTTLIALGGGVIGDMTGFAAAAYMRGVPFIQVPTTLLSQVDSSVGGKTGINHPLGKNMIGAFYQPQAVIADTATLNTLIARELSSGLSEVIKHGAIIDAAFFDWIEANIGKLVAKDAEALAYAIKRSCEIKADVVRQDEREGGLRAILNFGHTFGHAIEAGMGYGVWLHGEAVGCGMVMAADLSHRLGFIDAQTKDRIAAVVKAAGLPTIAPNLGTERWLELMEVDKKNEGGQIKFILLKPLGTSVIMPVPQEALLQTLNACVA</sequence>
<evidence type="ECO:0000313" key="22">
    <source>
        <dbReference type="Proteomes" id="UP001596542"/>
    </source>
</evidence>
<evidence type="ECO:0000259" key="19">
    <source>
        <dbReference type="Pfam" id="PF01761"/>
    </source>
</evidence>
<keyword evidence="6 18" id="KW-0963">Cytoplasm</keyword>
<dbReference type="GO" id="GO:0016301">
    <property type="term" value="F:kinase activity"/>
    <property type="evidence" value="ECO:0007669"/>
    <property type="project" value="UniProtKB-KW"/>
</dbReference>
<feature type="domain" description="3-dehydroquinate synthase N-terminal" evidence="19">
    <location>
        <begin position="262"/>
        <end position="374"/>
    </location>
</feature>
<feature type="binding site" evidence="17">
    <location>
        <position position="16"/>
    </location>
    <ligand>
        <name>Mg(2+)</name>
        <dbReference type="ChEBI" id="CHEBI:18420"/>
    </ligand>
</feature>
<evidence type="ECO:0000259" key="20">
    <source>
        <dbReference type="Pfam" id="PF24621"/>
    </source>
</evidence>
<dbReference type="Pfam" id="PF01202">
    <property type="entry name" value="SKI"/>
    <property type="match status" value="1"/>
</dbReference>